<name>G0U9C2_TRYVY</name>
<dbReference type="VEuPathDB" id="TriTrypDB:TvY486_1116910"/>
<proteinExistence type="predicted"/>
<evidence type="ECO:0000313" key="1">
    <source>
        <dbReference type="EMBL" id="CCC54207.1"/>
    </source>
</evidence>
<organism evidence="1">
    <name type="scientific">Trypanosoma vivax (strain Y486)</name>
    <dbReference type="NCBI Taxonomy" id="1055687"/>
    <lineage>
        <taxon>Eukaryota</taxon>
        <taxon>Discoba</taxon>
        <taxon>Euglenozoa</taxon>
        <taxon>Kinetoplastea</taxon>
        <taxon>Metakinetoplastina</taxon>
        <taxon>Trypanosomatida</taxon>
        <taxon>Trypanosomatidae</taxon>
        <taxon>Trypanosoma</taxon>
        <taxon>Duttonella</taxon>
    </lineage>
</organism>
<gene>
    <name evidence="1" type="ORF">TVY486_1116910</name>
</gene>
<accession>G0U9C2</accession>
<protein>
    <submittedName>
        <fullName evidence="1">Uncharacterized protein</fullName>
    </submittedName>
</protein>
<sequence length="133" mass="15171">MKLRVAKRAICLLYELVGPACRHRANASTKYLVARYAQCAADGSFLPAFFDMALPPSPYICIYVWYVPLTTSRVNSFRFISSGLQIPTLLLLVLFPSPNRSWQGSVTWTRCLRVSLYTIISKHTARRTLQLRK</sequence>
<dbReference type="AlphaFoldDB" id="G0U9C2"/>
<reference evidence="1" key="1">
    <citation type="journal article" date="2012" name="Proc. Natl. Acad. Sci. U.S.A.">
        <title>Antigenic diversity is generated by distinct evolutionary mechanisms in African trypanosome species.</title>
        <authorList>
            <person name="Jackson A.P."/>
            <person name="Berry A."/>
            <person name="Aslett M."/>
            <person name="Allison H.C."/>
            <person name="Burton P."/>
            <person name="Vavrova-Anderson J."/>
            <person name="Brown R."/>
            <person name="Browne H."/>
            <person name="Corton N."/>
            <person name="Hauser H."/>
            <person name="Gamble J."/>
            <person name="Gilderthorp R."/>
            <person name="Marcello L."/>
            <person name="McQuillan J."/>
            <person name="Otto T.D."/>
            <person name="Quail M.A."/>
            <person name="Sanders M.J."/>
            <person name="van Tonder A."/>
            <person name="Ginger M.L."/>
            <person name="Field M.C."/>
            <person name="Barry J.D."/>
            <person name="Hertz-Fowler C."/>
            <person name="Berriman M."/>
        </authorList>
    </citation>
    <scope>NUCLEOTIDE SEQUENCE</scope>
    <source>
        <strain evidence="1">Y486</strain>
    </source>
</reference>
<dbReference type="EMBL" id="HE573027">
    <property type="protein sequence ID" value="CCC54207.1"/>
    <property type="molecule type" value="Genomic_DNA"/>
</dbReference>